<dbReference type="InterPro" id="IPR012913">
    <property type="entry name" value="OS9-like_dom"/>
</dbReference>
<reference evidence="12 13" key="1">
    <citation type="submission" date="2020-06" db="EMBL/GenBank/DDBJ databases">
        <title>WGS assembly of Ceratodon purpureus strain R40.</title>
        <authorList>
            <person name="Carey S.B."/>
            <person name="Jenkins J."/>
            <person name="Shu S."/>
            <person name="Lovell J.T."/>
            <person name="Sreedasyam A."/>
            <person name="Maumus F."/>
            <person name="Tiley G.P."/>
            <person name="Fernandez-Pozo N."/>
            <person name="Barry K."/>
            <person name="Chen C."/>
            <person name="Wang M."/>
            <person name="Lipzen A."/>
            <person name="Daum C."/>
            <person name="Saski C.A."/>
            <person name="Payton A.C."/>
            <person name="Mcbreen J.C."/>
            <person name="Conrad R.E."/>
            <person name="Kollar L.M."/>
            <person name="Olsson S."/>
            <person name="Huttunen S."/>
            <person name="Landis J.B."/>
            <person name="Wickett N.J."/>
            <person name="Johnson M.G."/>
            <person name="Rensing S.A."/>
            <person name="Grimwood J."/>
            <person name="Schmutz J."/>
            <person name="Mcdaniel S.F."/>
        </authorList>
    </citation>
    <scope>NUCLEOTIDE SEQUENCE [LARGE SCALE GENOMIC DNA]</scope>
    <source>
        <strain evidence="12 13">R40</strain>
    </source>
</reference>
<dbReference type="InterPro" id="IPR044865">
    <property type="entry name" value="MRH_dom"/>
</dbReference>
<feature type="chain" id="PRO_5035820946" description="Protein OS-9 homolog" evidence="10">
    <location>
        <begin position="22"/>
        <end position="489"/>
    </location>
</feature>
<dbReference type="InterPro" id="IPR009011">
    <property type="entry name" value="Man6P_isomerase_rcpt-bd_dom_sf"/>
</dbReference>
<keyword evidence="4 10" id="KW-0732">Signal</keyword>
<comment type="subcellular location">
    <subcellularLocation>
        <location evidence="1">Endoplasmic reticulum</location>
    </subcellularLocation>
</comment>
<dbReference type="PANTHER" id="PTHR15414">
    <property type="entry name" value="OS-9-RELATED"/>
    <property type="match status" value="1"/>
</dbReference>
<keyword evidence="8" id="KW-0325">Glycoprotein</keyword>
<evidence type="ECO:0000256" key="2">
    <source>
        <dbReference type="ARBA" id="ARBA00009918"/>
    </source>
</evidence>
<dbReference type="AlphaFoldDB" id="A0A8T0HI57"/>
<evidence type="ECO:0000256" key="4">
    <source>
        <dbReference type="ARBA" id="ARBA00022729"/>
    </source>
</evidence>
<protein>
    <recommendedName>
        <fullName evidence="3">Protein OS-9 homolog</fullName>
    </recommendedName>
</protein>
<keyword evidence="13" id="KW-1185">Reference proteome</keyword>
<name>A0A8T0HI57_CERPU</name>
<evidence type="ECO:0000256" key="8">
    <source>
        <dbReference type="ARBA" id="ARBA00023180"/>
    </source>
</evidence>
<dbReference type="FunFam" id="2.70.130.10:FF:000021">
    <property type="entry name" value="Protein OS-9 homolog"/>
    <property type="match status" value="1"/>
</dbReference>
<dbReference type="EMBL" id="CM026427">
    <property type="protein sequence ID" value="KAG0570598.1"/>
    <property type="molecule type" value="Genomic_DNA"/>
</dbReference>
<evidence type="ECO:0000256" key="6">
    <source>
        <dbReference type="ARBA" id="ARBA00022824"/>
    </source>
</evidence>
<dbReference type="GO" id="GO:0005788">
    <property type="term" value="C:endoplasmic reticulum lumen"/>
    <property type="evidence" value="ECO:0007669"/>
    <property type="project" value="TreeGrafter"/>
</dbReference>
<organism evidence="12 13">
    <name type="scientific">Ceratodon purpureus</name>
    <name type="common">Fire moss</name>
    <name type="synonym">Dicranum purpureum</name>
    <dbReference type="NCBI Taxonomy" id="3225"/>
    <lineage>
        <taxon>Eukaryota</taxon>
        <taxon>Viridiplantae</taxon>
        <taxon>Streptophyta</taxon>
        <taxon>Embryophyta</taxon>
        <taxon>Bryophyta</taxon>
        <taxon>Bryophytina</taxon>
        <taxon>Bryopsida</taxon>
        <taxon>Dicranidae</taxon>
        <taxon>Pseudoditrichales</taxon>
        <taxon>Ditrichaceae</taxon>
        <taxon>Ceratodon</taxon>
    </lineage>
</organism>
<feature type="domain" description="MRH" evidence="11">
    <location>
        <begin position="117"/>
        <end position="243"/>
    </location>
</feature>
<dbReference type="Proteomes" id="UP000822688">
    <property type="component" value="Chromosome 6"/>
</dbReference>
<dbReference type="GO" id="GO:0030968">
    <property type="term" value="P:endoplasmic reticulum unfolded protein response"/>
    <property type="evidence" value="ECO:0007669"/>
    <property type="project" value="InterPro"/>
</dbReference>
<feature type="region of interest" description="Disordered" evidence="9">
    <location>
        <begin position="356"/>
        <end position="489"/>
    </location>
</feature>
<dbReference type="InterPro" id="IPR045149">
    <property type="entry name" value="OS-9-like"/>
</dbReference>
<evidence type="ECO:0000313" key="13">
    <source>
        <dbReference type="Proteomes" id="UP000822688"/>
    </source>
</evidence>
<evidence type="ECO:0000256" key="5">
    <source>
        <dbReference type="ARBA" id="ARBA00022734"/>
    </source>
</evidence>
<keyword evidence="5" id="KW-0430">Lectin</keyword>
<dbReference type="SUPFAM" id="SSF50911">
    <property type="entry name" value="Mannose 6-phosphate receptor domain"/>
    <property type="match status" value="1"/>
</dbReference>
<dbReference type="GO" id="GO:0030246">
    <property type="term" value="F:carbohydrate binding"/>
    <property type="evidence" value="ECO:0007669"/>
    <property type="project" value="UniProtKB-KW"/>
</dbReference>
<sequence>MGSCGLGCLVLLLMASMAVHADRIHPSHSDVVSSLQDPKYKIEFHSSESPVLPTSDQETMVMTDRDGKKFQCNIPAPVSTKVVNKDEVQQNGTSTSLVADEWSSRKTPEDLLDVLKDRCFRRYEGWWIYELCYKGHLRQFHLHDKKIVQEFVLGTYDAEATAVLHSNSPNVSLQKDPRSQNAAQRYHAHVYTNGTICDLTNQPRETEVRFVCSETGRALINSIKEAPTCKYTLVFHAPMLCKHPAFQEERQPWVVIDCNAIPSDEVVVKEDTASGHLAETEAHEGSVTPALPENVNGAPLLSLPQDDAIPLSHASTGLETETEGPVKSLEEVRIHEEVTNPSQVTQKTEEIAALAEGEVKGEKEGEAQGEKEGEAQGEKEGEAQGEKVGEAQGEKVGEAQGEKVGEAQGEKEGEAQGEKEGEAQGEKVGEAQGEKEGEAQGEKEGEAQGEKEGEAQGEKEGEAQGEKEGEGTPEKLALPGHQREEHPTA</sequence>
<keyword evidence="6" id="KW-0256">Endoplasmic reticulum</keyword>
<dbReference type="Gene3D" id="2.70.130.10">
    <property type="entry name" value="Mannose-6-phosphate receptor binding domain"/>
    <property type="match status" value="1"/>
</dbReference>
<keyword evidence="7" id="KW-1015">Disulfide bond</keyword>
<dbReference type="GO" id="GO:0030970">
    <property type="term" value="P:retrograde protein transport, ER to cytosol"/>
    <property type="evidence" value="ECO:0007669"/>
    <property type="project" value="TreeGrafter"/>
</dbReference>
<comment type="caution">
    <text evidence="12">The sequence shown here is derived from an EMBL/GenBank/DDBJ whole genome shotgun (WGS) entry which is preliminary data.</text>
</comment>
<feature type="region of interest" description="Disordered" evidence="9">
    <location>
        <begin position="278"/>
        <end position="310"/>
    </location>
</feature>
<dbReference type="PANTHER" id="PTHR15414:SF0">
    <property type="entry name" value="ENDOPLASMIC RETICULUM LECTIN 1"/>
    <property type="match status" value="1"/>
</dbReference>
<evidence type="ECO:0000313" key="12">
    <source>
        <dbReference type="EMBL" id="KAG0570598.1"/>
    </source>
</evidence>
<evidence type="ECO:0000256" key="7">
    <source>
        <dbReference type="ARBA" id="ARBA00023157"/>
    </source>
</evidence>
<feature type="signal peptide" evidence="10">
    <location>
        <begin position="1"/>
        <end position="21"/>
    </location>
</feature>
<evidence type="ECO:0000256" key="9">
    <source>
        <dbReference type="SAM" id="MobiDB-lite"/>
    </source>
</evidence>
<evidence type="ECO:0000256" key="10">
    <source>
        <dbReference type="SAM" id="SignalP"/>
    </source>
</evidence>
<evidence type="ECO:0000256" key="3">
    <source>
        <dbReference type="ARBA" id="ARBA00018727"/>
    </source>
</evidence>
<gene>
    <name evidence="12" type="ORF">KC19_6G173800</name>
</gene>
<proteinExistence type="inferred from homology"/>
<dbReference type="PROSITE" id="PS51914">
    <property type="entry name" value="MRH"/>
    <property type="match status" value="1"/>
</dbReference>
<evidence type="ECO:0000256" key="1">
    <source>
        <dbReference type="ARBA" id="ARBA00004240"/>
    </source>
</evidence>
<feature type="compositionally biased region" description="Basic and acidic residues" evidence="9">
    <location>
        <begin position="357"/>
        <end position="473"/>
    </location>
</feature>
<dbReference type="Pfam" id="PF07915">
    <property type="entry name" value="PRKCSH"/>
    <property type="match status" value="1"/>
</dbReference>
<accession>A0A8T0HI57</accession>
<evidence type="ECO:0000259" key="11">
    <source>
        <dbReference type="PROSITE" id="PS51914"/>
    </source>
</evidence>
<comment type="similarity">
    <text evidence="2">Belongs to the OS-9 family.</text>
</comment>